<dbReference type="GO" id="GO:0009523">
    <property type="term" value="C:photosystem II"/>
    <property type="evidence" value="ECO:0007669"/>
    <property type="project" value="UniProtKB-KW"/>
</dbReference>
<evidence type="ECO:0000256" key="2">
    <source>
        <dbReference type="ARBA" id="ARBA00022531"/>
    </source>
</evidence>
<keyword evidence="2 7" id="KW-0602">Photosynthesis</keyword>
<reference evidence="8" key="1">
    <citation type="submission" date="2017-03" db="EMBL/GenBank/DDBJ databases">
        <title>Phylogenetic position of the coral symbiont Ostreobium (Ulvophyceae) inferred from chloroplast genome data.</title>
        <authorList>
            <person name="Verbruggen H."/>
            <person name="Marcelino V.R."/>
            <person name="Guiry M.D."/>
            <person name="Cremen M.C."/>
            <person name="Jackson C.J."/>
        </authorList>
    </citation>
    <scope>NUCLEOTIDE SEQUENCE</scope>
    <source>
        <strain evidence="8">SN155</strain>
    </source>
</reference>
<comment type="subunit">
    <text evidence="7">PSII is composed of 1 copy each of membrane proteins PsbA, PsbB, PsbC, PsbD, PsbE, PsbF, PsbH, PsbI, PsbJ, PsbK, PsbL, PsbM, PsbT, PsbX, PsbY, PsbZ, Psb30/Ycf12, peripheral proteins of the oxygen-evolving complex and a large number of cofactors. It forms dimeric complexes.</text>
</comment>
<keyword evidence="7" id="KW-0793">Thylakoid</keyword>
<comment type="function">
    <text evidence="7">A core subunit of photosystem II (PSII), probably helps stabilize the reaction center.</text>
</comment>
<dbReference type="Pfam" id="PF05969">
    <property type="entry name" value="PSII_Ycf12"/>
    <property type="match status" value="1"/>
</dbReference>
<keyword evidence="4 7" id="KW-1133">Transmembrane helix</keyword>
<evidence type="ECO:0000256" key="3">
    <source>
        <dbReference type="ARBA" id="ARBA00022692"/>
    </source>
</evidence>
<dbReference type="AlphaFoldDB" id="A0A1X9ZID0"/>
<evidence type="ECO:0000313" key="8">
    <source>
        <dbReference type="EMBL" id="ARS45071.1"/>
    </source>
</evidence>
<evidence type="ECO:0000256" key="4">
    <source>
        <dbReference type="ARBA" id="ARBA00022989"/>
    </source>
</evidence>
<feature type="transmembrane region" description="Helical" evidence="7">
    <location>
        <begin position="6"/>
        <end position="27"/>
    </location>
</feature>
<organism evidence="8">
    <name type="scientific">Ostreobium sp. HV05007bc</name>
    <dbReference type="NCBI Taxonomy" id="1940403"/>
    <lineage>
        <taxon>Eukaryota</taxon>
        <taxon>Viridiplantae</taxon>
        <taxon>Chlorophyta</taxon>
        <taxon>core chlorophytes</taxon>
        <taxon>Ulvophyceae</taxon>
        <taxon>TCBD clade</taxon>
        <taxon>Bryopsidales</taxon>
        <taxon>Ostreobineae</taxon>
        <taxon>Ostreobiaceae</taxon>
        <taxon>Ostreobium</taxon>
    </lineage>
</organism>
<dbReference type="NCBIfam" id="NF010239">
    <property type="entry name" value="PRK13686.1"/>
    <property type="match status" value="1"/>
</dbReference>
<geneLocation type="chloroplast" evidence="8"/>
<dbReference type="EMBL" id="KY766994">
    <property type="protein sequence ID" value="ARS45071.1"/>
    <property type="molecule type" value="Genomic_DNA"/>
</dbReference>
<keyword evidence="8" id="KW-0150">Chloroplast</keyword>
<keyword evidence="8" id="KW-0934">Plastid</keyword>
<accession>A0A1X9ZID0</accession>
<keyword evidence="6 7" id="KW-0604">Photosystem II</keyword>
<dbReference type="InterPro" id="IPR010284">
    <property type="entry name" value="PSII_Ycf12_core-subunit"/>
</dbReference>
<dbReference type="GO" id="GO:0009535">
    <property type="term" value="C:chloroplast thylakoid membrane"/>
    <property type="evidence" value="ECO:0007669"/>
    <property type="project" value="UniProtKB-SubCell"/>
</dbReference>
<evidence type="ECO:0000256" key="5">
    <source>
        <dbReference type="ARBA" id="ARBA00023136"/>
    </source>
</evidence>
<keyword evidence="5 7" id="KW-0472">Membrane</keyword>
<dbReference type="HAMAP" id="MF_01329">
    <property type="entry name" value="PSII_Psb30_Ycf12"/>
    <property type="match status" value="1"/>
</dbReference>
<comment type="subcellular location">
    <subcellularLocation>
        <location evidence="1">Membrane</location>
        <topology evidence="1">Single-pass membrane protein</topology>
    </subcellularLocation>
    <subcellularLocation>
        <location evidence="7">Plastid</location>
        <location evidence="7">Chloroplast thylakoid membrane</location>
        <topology evidence="7">Single-pass membrane protein</topology>
    </subcellularLocation>
</comment>
<name>A0A1X9ZID0_9CHLO</name>
<gene>
    <name evidence="7 8" type="primary">psb30</name>
    <name evidence="7" type="synonym">ycf12</name>
</gene>
<comment type="similarity">
    <text evidence="7">Belongs to the Psb30/Ycf12 family.</text>
</comment>
<keyword evidence="3 7" id="KW-0812">Transmembrane</keyword>
<dbReference type="GO" id="GO:0015979">
    <property type="term" value="P:photosynthesis"/>
    <property type="evidence" value="ECO:0007669"/>
    <property type="project" value="UniProtKB-KW"/>
</dbReference>
<evidence type="ECO:0000256" key="7">
    <source>
        <dbReference type="HAMAP-Rule" id="MF_01329"/>
    </source>
</evidence>
<sequence>MNVEIFFQLLSLILVVACGPLVIVLLASQKGNL</sequence>
<evidence type="ECO:0000256" key="6">
    <source>
        <dbReference type="ARBA" id="ARBA00023276"/>
    </source>
</evidence>
<proteinExistence type="inferred from homology"/>
<protein>
    <recommendedName>
        <fullName evidence="7">Photosystem II reaction center protein Psb30</fullName>
    </recommendedName>
    <alternativeName>
        <fullName evidence="7">Photosystem II reaction center protein Ycf12</fullName>
    </alternativeName>
</protein>
<evidence type="ECO:0000256" key="1">
    <source>
        <dbReference type="ARBA" id="ARBA00004167"/>
    </source>
</evidence>